<dbReference type="Proteomes" id="UP000756346">
    <property type="component" value="Unassembled WGS sequence"/>
</dbReference>
<dbReference type="EMBL" id="JAGTJQ010000010">
    <property type="protein sequence ID" value="KAH7021363.1"/>
    <property type="molecule type" value="Genomic_DNA"/>
</dbReference>
<organism evidence="2 3">
    <name type="scientific">Microdochium trichocladiopsis</name>
    <dbReference type="NCBI Taxonomy" id="1682393"/>
    <lineage>
        <taxon>Eukaryota</taxon>
        <taxon>Fungi</taxon>
        <taxon>Dikarya</taxon>
        <taxon>Ascomycota</taxon>
        <taxon>Pezizomycotina</taxon>
        <taxon>Sordariomycetes</taxon>
        <taxon>Xylariomycetidae</taxon>
        <taxon>Xylariales</taxon>
        <taxon>Microdochiaceae</taxon>
        <taxon>Microdochium</taxon>
    </lineage>
</organism>
<comment type="caution">
    <text evidence="2">The sequence shown here is derived from an EMBL/GenBank/DDBJ whole genome shotgun (WGS) entry which is preliminary data.</text>
</comment>
<protein>
    <submittedName>
        <fullName evidence="2">Uncharacterized protein</fullName>
    </submittedName>
</protein>
<feature type="compositionally biased region" description="Low complexity" evidence="1">
    <location>
        <begin position="87"/>
        <end position="96"/>
    </location>
</feature>
<proteinExistence type="predicted"/>
<feature type="compositionally biased region" description="Polar residues" evidence="1">
    <location>
        <begin position="26"/>
        <end position="49"/>
    </location>
</feature>
<gene>
    <name evidence="2" type="ORF">B0I36DRAFT_354027</name>
</gene>
<reference evidence="2" key="1">
    <citation type="journal article" date="2021" name="Nat. Commun.">
        <title>Genetic determinants of endophytism in the Arabidopsis root mycobiome.</title>
        <authorList>
            <person name="Mesny F."/>
            <person name="Miyauchi S."/>
            <person name="Thiergart T."/>
            <person name="Pickel B."/>
            <person name="Atanasova L."/>
            <person name="Karlsson M."/>
            <person name="Huettel B."/>
            <person name="Barry K.W."/>
            <person name="Haridas S."/>
            <person name="Chen C."/>
            <person name="Bauer D."/>
            <person name="Andreopoulos W."/>
            <person name="Pangilinan J."/>
            <person name="LaButti K."/>
            <person name="Riley R."/>
            <person name="Lipzen A."/>
            <person name="Clum A."/>
            <person name="Drula E."/>
            <person name="Henrissat B."/>
            <person name="Kohler A."/>
            <person name="Grigoriev I.V."/>
            <person name="Martin F.M."/>
            <person name="Hacquard S."/>
        </authorList>
    </citation>
    <scope>NUCLEOTIDE SEQUENCE</scope>
    <source>
        <strain evidence="2">MPI-CAGE-CH-0230</strain>
    </source>
</reference>
<dbReference type="AlphaFoldDB" id="A0A9P8XWA6"/>
<feature type="compositionally biased region" description="Polar residues" evidence="1">
    <location>
        <begin position="61"/>
        <end position="73"/>
    </location>
</feature>
<evidence type="ECO:0000313" key="2">
    <source>
        <dbReference type="EMBL" id="KAH7021363.1"/>
    </source>
</evidence>
<evidence type="ECO:0000313" key="3">
    <source>
        <dbReference type="Proteomes" id="UP000756346"/>
    </source>
</evidence>
<feature type="region of interest" description="Disordered" evidence="1">
    <location>
        <begin position="26"/>
        <end position="96"/>
    </location>
</feature>
<keyword evidence="3" id="KW-1185">Reference proteome</keyword>
<accession>A0A9P8XWA6</accession>
<sequence>MLVARRQSRTRVKAEINSRVLLPVHTNSSRPIGSKSDQVPKSFRATGTTKACPWDYAKATQPPTTKGSANSKPVTKKDTSRSKRASKSTTTKSSNAAAVLAGPWNSTMRPATVAALVMTVLSVAAALSRTEFMPSSRPGTGQEEWDCDPVDECRDLRGRGVSSSTCELPASDREVPDGKRKSREICSAAKGLVNEGLFHLFDALALLLNLGILGRDDALFDCQLRHSVDVFLVACLDLVFQENDLHDRGAPCTISDLGASQSEIGVRGRVTPWSTVW</sequence>
<name>A0A9P8XWA6_9PEZI</name>
<evidence type="ECO:0000256" key="1">
    <source>
        <dbReference type="SAM" id="MobiDB-lite"/>
    </source>
</evidence>
<dbReference type="GeneID" id="70186809"/>
<dbReference type="RefSeq" id="XP_046007564.1">
    <property type="nucleotide sequence ID" value="XM_046157263.1"/>
</dbReference>